<dbReference type="OrthoDB" id="1489124at2"/>
<evidence type="ECO:0008006" key="3">
    <source>
        <dbReference type="Google" id="ProtNLM"/>
    </source>
</evidence>
<dbReference type="KEGG" id="chq:AQ619_07340"/>
<accession>A0A0P0NYZ4</accession>
<name>A0A0P0NYZ4_9CAUL</name>
<dbReference type="Proteomes" id="UP000056905">
    <property type="component" value="Chromosome"/>
</dbReference>
<protein>
    <recommendedName>
        <fullName evidence="3">Thiamine biosynthesis protein ThiF</fullName>
    </recommendedName>
</protein>
<reference evidence="1 2" key="1">
    <citation type="submission" date="2015-10" db="EMBL/GenBank/DDBJ databases">
        <title>Conservation of the essential genome among Caulobacter and Brevundimonas species.</title>
        <authorList>
            <person name="Scott D."/>
            <person name="Ely B."/>
        </authorList>
    </citation>
    <scope>NUCLEOTIDE SEQUENCE [LARGE SCALE GENOMIC DNA]</scope>
    <source>
        <strain evidence="1 2">CB4</strain>
    </source>
</reference>
<gene>
    <name evidence="1" type="ORF">AQ619_07340</name>
</gene>
<dbReference type="STRING" id="69395.AQ619_07340"/>
<sequence length="454" mass="48358">MNKTDIRPDTLHRGVKMVLDSGEADTVEAAYALFETYRVSIGVGGGVAQSRAGQAALLTMVNTGRRALLGGVKVVGDLQVPLLVQLPELGLTLGDAIHALGGTHAPEVDQGSPVIWLGDDAPAGSLQVTFGDWRGGVFPAGEASRLAEGKHDTPAAVLAGALAVAEVFQKLRGNPMATEREIGLSLWDPQAPWREAAGPDTWVAPSKLWVLGLGHLGQAFLWVLGLMPFDDPSKVELTLQDFDLLAAANDSTSVLTGPGREGVLKTREMMSWAEARGFQVRLVERRFAGDVALDHGDPRVLFCGVDNAEARATLEDAGFDLVVDAGLGAGPQEYLAMRIQTYPGTIRARDRWGGVVSARSEEAQRLAAHKGYRELTERGVDACGLLEIASRTVGAPFVGVVAATLSLMEIARRLNGGLSLEVLDLTLRNVPGRQGVEGQALRRFNPGFAELRNR</sequence>
<dbReference type="AlphaFoldDB" id="A0A0P0NYZ4"/>
<organism evidence="1 2">
    <name type="scientific">Caulobacter henricii</name>
    <dbReference type="NCBI Taxonomy" id="69395"/>
    <lineage>
        <taxon>Bacteria</taxon>
        <taxon>Pseudomonadati</taxon>
        <taxon>Pseudomonadota</taxon>
        <taxon>Alphaproteobacteria</taxon>
        <taxon>Caulobacterales</taxon>
        <taxon>Caulobacteraceae</taxon>
        <taxon>Caulobacter</taxon>
    </lineage>
</organism>
<keyword evidence="2" id="KW-1185">Reference proteome</keyword>
<proteinExistence type="predicted"/>
<dbReference type="EMBL" id="CP013002">
    <property type="protein sequence ID" value="ALL13182.1"/>
    <property type="molecule type" value="Genomic_DNA"/>
</dbReference>
<dbReference type="RefSeq" id="WP_062145934.1">
    <property type="nucleotide sequence ID" value="NZ_CP013002.1"/>
</dbReference>
<evidence type="ECO:0000313" key="2">
    <source>
        <dbReference type="Proteomes" id="UP000056905"/>
    </source>
</evidence>
<evidence type="ECO:0000313" key="1">
    <source>
        <dbReference type="EMBL" id="ALL13182.1"/>
    </source>
</evidence>